<keyword evidence="4" id="KW-0863">Zinc-finger</keyword>
<dbReference type="InterPro" id="IPR013087">
    <property type="entry name" value="Znf_C2H2_type"/>
</dbReference>
<keyword evidence="2" id="KW-0479">Metal-binding</keyword>
<evidence type="ECO:0000256" key="6">
    <source>
        <dbReference type="ARBA" id="ARBA00023242"/>
    </source>
</evidence>
<evidence type="ECO:0000256" key="4">
    <source>
        <dbReference type="ARBA" id="ARBA00022771"/>
    </source>
</evidence>
<dbReference type="InterPro" id="IPR051868">
    <property type="entry name" value="ZN346_ZMAT4"/>
</dbReference>
<dbReference type="AlphaFoldDB" id="A0A7J7DRB4"/>
<keyword evidence="5" id="KW-0862">Zinc</keyword>
<feature type="region of interest" description="Disordered" evidence="7">
    <location>
        <begin position="1"/>
        <end position="25"/>
    </location>
</feature>
<dbReference type="InParanoid" id="A0A7J7DRB4"/>
<evidence type="ECO:0000256" key="5">
    <source>
        <dbReference type="ARBA" id="ARBA00022833"/>
    </source>
</evidence>
<comment type="subcellular location">
    <subcellularLocation>
        <location evidence="1">Nucleus</location>
    </subcellularLocation>
</comment>
<dbReference type="InterPro" id="IPR036236">
    <property type="entry name" value="Znf_C2H2_sf"/>
</dbReference>
<reference evidence="9 10" key="1">
    <citation type="journal article" date="2020" name="Nat. Commun.">
        <title>Genome of Tripterygium wilfordii and identification of cytochrome P450 involved in triptolide biosynthesis.</title>
        <authorList>
            <person name="Tu L."/>
            <person name="Su P."/>
            <person name="Zhang Z."/>
            <person name="Gao L."/>
            <person name="Wang J."/>
            <person name="Hu T."/>
            <person name="Zhou J."/>
            <person name="Zhang Y."/>
            <person name="Zhao Y."/>
            <person name="Liu Y."/>
            <person name="Song Y."/>
            <person name="Tong Y."/>
            <person name="Lu Y."/>
            <person name="Yang J."/>
            <person name="Xu C."/>
            <person name="Jia M."/>
            <person name="Peters R.J."/>
            <person name="Huang L."/>
            <person name="Gao W."/>
        </authorList>
    </citation>
    <scope>NUCLEOTIDE SEQUENCE [LARGE SCALE GENOMIC DNA]</scope>
    <source>
        <strain evidence="10">cv. XIE 37</strain>
        <tissue evidence="9">Leaf</tissue>
    </source>
</reference>
<feature type="region of interest" description="Disordered" evidence="7">
    <location>
        <begin position="205"/>
        <end position="241"/>
    </location>
</feature>
<dbReference type="EMBL" id="JAAARO010000004">
    <property type="protein sequence ID" value="KAF5748942.1"/>
    <property type="molecule type" value="Genomic_DNA"/>
</dbReference>
<accession>A0A7J7DRB4</accession>
<protein>
    <submittedName>
        <fullName evidence="9">Zinc finger RNA-binding protein</fullName>
    </submittedName>
</protein>
<keyword evidence="6" id="KW-0539">Nucleus</keyword>
<dbReference type="GO" id="GO:0008270">
    <property type="term" value="F:zinc ion binding"/>
    <property type="evidence" value="ECO:0007669"/>
    <property type="project" value="UniProtKB-KW"/>
</dbReference>
<dbReference type="GO" id="GO:0005634">
    <property type="term" value="C:nucleus"/>
    <property type="evidence" value="ECO:0007669"/>
    <property type="project" value="UniProtKB-SubCell"/>
</dbReference>
<evidence type="ECO:0000313" key="9">
    <source>
        <dbReference type="EMBL" id="KAF5748942.1"/>
    </source>
</evidence>
<proteinExistence type="predicted"/>
<evidence type="ECO:0000256" key="3">
    <source>
        <dbReference type="ARBA" id="ARBA00022737"/>
    </source>
</evidence>
<keyword evidence="3" id="KW-0677">Repeat</keyword>
<name>A0A7J7DRB4_TRIWF</name>
<dbReference type="OrthoDB" id="434647at2759"/>
<dbReference type="SUPFAM" id="SSF57667">
    <property type="entry name" value="beta-beta-alpha zinc fingers"/>
    <property type="match status" value="2"/>
</dbReference>
<dbReference type="Proteomes" id="UP000593562">
    <property type="component" value="Unassembled WGS sequence"/>
</dbReference>
<dbReference type="PANTHER" id="PTHR46144">
    <property type="entry name" value="ZINC FINGER PROTEIN 385B-LIKE"/>
    <property type="match status" value="1"/>
</dbReference>
<sequence>MDFSNMPGTQANNLPGMPSNPPAATMDPYSSNYSNLYYPSLLESQNPNSHQSYAEKTPIPAVAVDASAALSSYTHALYHGSCDASLGYYSDPNLQNWAANEAIRQYVSDPAALGGTVQGIAMPVSRTEQLTIGKPSSTLWGNLTVQSGKTVHWKKLLKKTKIVQSAYCEICKVDCNSKEVLDQHRLGKKHKKNFEKLLAASAPAPSASAVSNGPLIGPLENPNKSTDKQNSKKKAAEPVEDLETKRRKIVQGGAAVEAVRTCGVCNVVCNSDTVFKYHIAGQKHAAMLKKLAAGLGLATAPP</sequence>
<feature type="compositionally biased region" description="Basic and acidic residues" evidence="7">
    <location>
        <begin position="225"/>
        <end position="237"/>
    </location>
</feature>
<keyword evidence="10" id="KW-1185">Reference proteome</keyword>
<dbReference type="InterPro" id="IPR003604">
    <property type="entry name" value="Matrin/U1-like-C_Znf_C2H2"/>
</dbReference>
<evidence type="ECO:0000256" key="1">
    <source>
        <dbReference type="ARBA" id="ARBA00004123"/>
    </source>
</evidence>
<dbReference type="SMART" id="SM00451">
    <property type="entry name" value="ZnF_U1"/>
    <property type="match status" value="2"/>
</dbReference>
<dbReference type="GO" id="GO:0003676">
    <property type="term" value="F:nucleic acid binding"/>
    <property type="evidence" value="ECO:0007669"/>
    <property type="project" value="InterPro"/>
</dbReference>
<evidence type="ECO:0000256" key="7">
    <source>
        <dbReference type="SAM" id="MobiDB-lite"/>
    </source>
</evidence>
<feature type="domain" description="U1-type" evidence="8">
    <location>
        <begin position="163"/>
        <end position="197"/>
    </location>
</feature>
<dbReference type="PANTHER" id="PTHR46144:SF6">
    <property type="entry name" value="C2H2-TYPE DOMAIN-CONTAINING PROTEIN"/>
    <property type="match status" value="1"/>
</dbReference>
<evidence type="ECO:0000313" key="10">
    <source>
        <dbReference type="Proteomes" id="UP000593562"/>
    </source>
</evidence>
<dbReference type="Gene3D" id="3.30.160.60">
    <property type="entry name" value="Classic Zinc Finger"/>
    <property type="match status" value="2"/>
</dbReference>
<evidence type="ECO:0000259" key="8">
    <source>
        <dbReference type="SMART" id="SM00451"/>
    </source>
</evidence>
<feature type="compositionally biased region" description="Polar residues" evidence="7">
    <location>
        <begin position="1"/>
        <end position="13"/>
    </location>
</feature>
<organism evidence="9 10">
    <name type="scientific">Tripterygium wilfordii</name>
    <name type="common">Thunder God vine</name>
    <dbReference type="NCBI Taxonomy" id="458696"/>
    <lineage>
        <taxon>Eukaryota</taxon>
        <taxon>Viridiplantae</taxon>
        <taxon>Streptophyta</taxon>
        <taxon>Embryophyta</taxon>
        <taxon>Tracheophyta</taxon>
        <taxon>Spermatophyta</taxon>
        <taxon>Magnoliopsida</taxon>
        <taxon>eudicotyledons</taxon>
        <taxon>Gunneridae</taxon>
        <taxon>Pentapetalae</taxon>
        <taxon>rosids</taxon>
        <taxon>fabids</taxon>
        <taxon>Celastrales</taxon>
        <taxon>Celastraceae</taxon>
        <taxon>Tripterygium</taxon>
    </lineage>
</organism>
<comment type="caution">
    <text evidence="9">The sequence shown here is derived from an EMBL/GenBank/DDBJ whole genome shotgun (WGS) entry which is preliminary data.</text>
</comment>
<evidence type="ECO:0000256" key="2">
    <source>
        <dbReference type="ARBA" id="ARBA00022723"/>
    </source>
</evidence>
<feature type="domain" description="U1-type" evidence="8">
    <location>
        <begin position="257"/>
        <end position="291"/>
    </location>
</feature>
<gene>
    <name evidence="9" type="ORF">HS088_TW04G00903</name>
</gene>
<dbReference type="Pfam" id="PF12874">
    <property type="entry name" value="zf-met"/>
    <property type="match status" value="2"/>
</dbReference>